<dbReference type="SMART" id="SM00471">
    <property type="entry name" value="HDc"/>
    <property type="match status" value="1"/>
</dbReference>
<comment type="caution">
    <text evidence="2">The sequence shown here is derived from an EMBL/GenBank/DDBJ whole genome shotgun (WGS) entry which is preliminary data.</text>
</comment>
<accession>A0ABQ2P5W3</accession>
<dbReference type="SUPFAM" id="SSF109604">
    <property type="entry name" value="HD-domain/PDEase-like"/>
    <property type="match status" value="1"/>
</dbReference>
<dbReference type="RefSeq" id="WP_188702466.1">
    <property type="nucleotide sequence ID" value="NZ_BMLX01000001.1"/>
</dbReference>
<dbReference type="InterPro" id="IPR003607">
    <property type="entry name" value="HD/PDEase_dom"/>
</dbReference>
<keyword evidence="3" id="KW-1185">Reference proteome</keyword>
<dbReference type="CDD" id="cd00077">
    <property type="entry name" value="HDc"/>
    <property type="match status" value="1"/>
</dbReference>
<evidence type="ECO:0000259" key="1">
    <source>
        <dbReference type="PROSITE" id="PS51832"/>
    </source>
</evidence>
<sequence length="234" mass="25258">METETELGARRILAGLTLTCASRGACSVRHIVRPALVSQCLAAHLGLPPEVQARISMAAAAHDIGKLMVPDTLLAKTGKLSATEWATIQSHAAAGARLLPESPSTLLRLAAHVAHAHHEHFNGKGYPDHLCAQGIPLAARIVAIADVFDALTDPRPYHQTRSDEEAAQYICSGAGTQFDPDIAGVFERHFGSILITCHAADMLLARDNPRQVIARCFSLPERAPHLLRRPRFAR</sequence>
<organism evidence="2 3">
    <name type="scientific">Silvimonas iriomotensis</name>
    <dbReference type="NCBI Taxonomy" id="449662"/>
    <lineage>
        <taxon>Bacteria</taxon>
        <taxon>Pseudomonadati</taxon>
        <taxon>Pseudomonadota</taxon>
        <taxon>Betaproteobacteria</taxon>
        <taxon>Neisseriales</taxon>
        <taxon>Chitinibacteraceae</taxon>
        <taxon>Silvimonas</taxon>
    </lineage>
</organism>
<dbReference type="PANTHER" id="PTHR45228:SF8">
    <property type="entry name" value="TWO-COMPONENT RESPONSE REGULATOR-RELATED"/>
    <property type="match status" value="1"/>
</dbReference>
<dbReference type="Pfam" id="PF13487">
    <property type="entry name" value="HD_5"/>
    <property type="match status" value="1"/>
</dbReference>
<feature type="domain" description="HD-GYP" evidence="1">
    <location>
        <begin position="5"/>
        <end position="202"/>
    </location>
</feature>
<name>A0ABQ2P5W3_9NEIS</name>
<dbReference type="PROSITE" id="PS51832">
    <property type="entry name" value="HD_GYP"/>
    <property type="match status" value="1"/>
</dbReference>
<dbReference type="InterPro" id="IPR037522">
    <property type="entry name" value="HD_GYP_dom"/>
</dbReference>
<evidence type="ECO:0000313" key="2">
    <source>
        <dbReference type="EMBL" id="GGP18813.1"/>
    </source>
</evidence>
<proteinExistence type="predicted"/>
<protein>
    <recommendedName>
        <fullName evidence="1">HD-GYP domain-containing protein</fullName>
    </recommendedName>
</protein>
<reference evidence="3" key="1">
    <citation type="journal article" date="2019" name="Int. J. Syst. Evol. Microbiol.">
        <title>The Global Catalogue of Microorganisms (GCM) 10K type strain sequencing project: providing services to taxonomists for standard genome sequencing and annotation.</title>
        <authorList>
            <consortium name="The Broad Institute Genomics Platform"/>
            <consortium name="The Broad Institute Genome Sequencing Center for Infectious Disease"/>
            <person name="Wu L."/>
            <person name="Ma J."/>
        </authorList>
    </citation>
    <scope>NUCLEOTIDE SEQUENCE [LARGE SCALE GENOMIC DNA]</scope>
    <source>
        <strain evidence="3">CGMCC 1.8859</strain>
    </source>
</reference>
<dbReference type="PANTHER" id="PTHR45228">
    <property type="entry name" value="CYCLIC DI-GMP PHOSPHODIESTERASE TM_0186-RELATED"/>
    <property type="match status" value="1"/>
</dbReference>
<dbReference type="EMBL" id="BMLX01000001">
    <property type="protein sequence ID" value="GGP18813.1"/>
    <property type="molecule type" value="Genomic_DNA"/>
</dbReference>
<dbReference type="Gene3D" id="1.10.3210.10">
    <property type="entry name" value="Hypothetical protein af1432"/>
    <property type="match status" value="1"/>
</dbReference>
<dbReference type="InterPro" id="IPR052020">
    <property type="entry name" value="Cyclic_di-GMP/3'3'-cGAMP_PDE"/>
</dbReference>
<dbReference type="Proteomes" id="UP000637267">
    <property type="component" value="Unassembled WGS sequence"/>
</dbReference>
<evidence type="ECO:0000313" key="3">
    <source>
        <dbReference type="Proteomes" id="UP000637267"/>
    </source>
</evidence>
<gene>
    <name evidence="2" type="ORF">GCM10010970_07480</name>
</gene>